<feature type="region of interest" description="Disordered" evidence="1">
    <location>
        <begin position="865"/>
        <end position="907"/>
    </location>
</feature>
<dbReference type="Proteomes" id="UP000054342">
    <property type="component" value="Unassembled WGS sequence"/>
</dbReference>
<feature type="compositionally biased region" description="Low complexity" evidence="1">
    <location>
        <begin position="521"/>
        <end position="533"/>
    </location>
</feature>
<evidence type="ECO:0000256" key="1">
    <source>
        <dbReference type="SAM" id="MobiDB-lite"/>
    </source>
</evidence>
<evidence type="ECO:0008006" key="6">
    <source>
        <dbReference type="Google" id="ProtNLM"/>
    </source>
</evidence>
<protein>
    <recommendedName>
        <fullName evidence="6">Dystroglycan-type cadherin-like domain-containing protein</fullName>
    </recommendedName>
</protein>
<reference evidence="4 5" key="1">
    <citation type="submission" date="2015-01" db="EMBL/GenBank/DDBJ databases">
        <title>The Genome Sequence of Exophiala xenobiotica CBS118157.</title>
        <authorList>
            <consortium name="The Broad Institute Genomics Platform"/>
            <person name="Cuomo C."/>
            <person name="de Hoog S."/>
            <person name="Gorbushina A."/>
            <person name="Stielow B."/>
            <person name="Teixiera M."/>
            <person name="Abouelleil A."/>
            <person name="Chapman S.B."/>
            <person name="Priest M."/>
            <person name="Young S.K."/>
            <person name="Wortman J."/>
            <person name="Nusbaum C."/>
            <person name="Birren B."/>
        </authorList>
    </citation>
    <scope>NUCLEOTIDE SEQUENCE [LARGE SCALE GENOMIC DNA]</scope>
    <source>
        <strain evidence="4 5">CBS 118157</strain>
    </source>
</reference>
<dbReference type="STRING" id="348802.A0A0D2BH33"/>
<dbReference type="InterPro" id="IPR013783">
    <property type="entry name" value="Ig-like_fold"/>
</dbReference>
<keyword evidence="5" id="KW-1185">Reference proteome</keyword>
<keyword evidence="2" id="KW-0812">Transmembrane</keyword>
<dbReference type="GO" id="GO:0016020">
    <property type="term" value="C:membrane"/>
    <property type="evidence" value="ECO:0007669"/>
    <property type="project" value="InterPro"/>
</dbReference>
<dbReference type="HOGENOM" id="CLU_005543_0_0_1"/>
<dbReference type="AlphaFoldDB" id="A0A0D2BH33"/>
<dbReference type="Pfam" id="PF05345">
    <property type="entry name" value="He_PIG"/>
    <property type="match status" value="1"/>
</dbReference>
<dbReference type="InterPro" id="IPR015919">
    <property type="entry name" value="Cadherin-like_sf"/>
</dbReference>
<dbReference type="SUPFAM" id="SSF49313">
    <property type="entry name" value="Cadherin-like"/>
    <property type="match status" value="3"/>
</dbReference>
<feature type="region of interest" description="Disordered" evidence="1">
    <location>
        <begin position="625"/>
        <end position="701"/>
    </location>
</feature>
<evidence type="ECO:0000313" key="4">
    <source>
        <dbReference type="EMBL" id="KIW51496.1"/>
    </source>
</evidence>
<dbReference type="RefSeq" id="XP_013312080.1">
    <property type="nucleotide sequence ID" value="XM_013456626.1"/>
</dbReference>
<dbReference type="OrthoDB" id="10264738at2759"/>
<accession>A0A0D2BH33</accession>
<proteinExistence type="predicted"/>
<evidence type="ECO:0000256" key="3">
    <source>
        <dbReference type="SAM" id="SignalP"/>
    </source>
</evidence>
<dbReference type="GO" id="GO:0005509">
    <property type="term" value="F:calcium ion binding"/>
    <property type="evidence" value="ECO:0007669"/>
    <property type="project" value="InterPro"/>
</dbReference>
<evidence type="ECO:0000313" key="5">
    <source>
        <dbReference type="Proteomes" id="UP000054342"/>
    </source>
</evidence>
<keyword evidence="2" id="KW-0472">Membrane</keyword>
<dbReference type="EMBL" id="KN847322">
    <property type="protein sequence ID" value="KIW51496.1"/>
    <property type="molecule type" value="Genomic_DNA"/>
</dbReference>
<dbReference type="GeneID" id="25332118"/>
<feature type="chain" id="PRO_5002249819" description="Dystroglycan-type cadherin-like domain-containing protein" evidence="3">
    <location>
        <begin position="25"/>
        <end position="933"/>
    </location>
</feature>
<organism evidence="4 5">
    <name type="scientific">Exophiala xenobiotica</name>
    <dbReference type="NCBI Taxonomy" id="348802"/>
    <lineage>
        <taxon>Eukaryota</taxon>
        <taxon>Fungi</taxon>
        <taxon>Dikarya</taxon>
        <taxon>Ascomycota</taxon>
        <taxon>Pezizomycotina</taxon>
        <taxon>Eurotiomycetes</taxon>
        <taxon>Chaetothyriomycetidae</taxon>
        <taxon>Chaetothyriales</taxon>
        <taxon>Herpotrichiellaceae</taxon>
        <taxon>Exophiala</taxon>
    </lineage>
</organism>
<feature type="compositionally biased region" description="Basic and acidic residues" evidence="1">
    <location>
        <begin position="625"/>
        <end position="636"/>
    </location>
</feature>
<dbReference type="Gene3D" id="2.60.40.10">
    <property type="entry name" value="Immunoglobulins"/>
    <property type="match status" value="3"/>
</dbReference>
<evidence type="ECO:0000256" key="2">
    <source>
        <dbReference type="SAM" id="Phobius"/>
    </source>
</evidence>
<feature type="compositionally biased region" description="Basic and acidic residues" evidence="1">
    <location>
        <begin position="660"/>
        <end position="670"/>
    </location>
</feature>
<feature type="signal peptide" evidence="3">
    <location>
        <begin position="1"/>
        <end position="24"/>
    </location>
</feature>
<gene>
    <name evidence="4" type="ORF">PV05_10210</name>
</gene>
<feature type="compositionally biased region" description="Polar residues" evidence="1">
    <location>
        <begin position="544"/>
        <end position="574"/>
    </location>
</feature>
<feature type="transmembrane region" description="Helical" evidence="2">
    <location>
        <begin position="461"/>
        <end position="483"/>
    </location>
</feature>
<keyword evidence="3" id="KW-0732">Signal</keyword>
<feature type="compositionally biased region" description="Basic and acidic residues" evidence="1">
    <location>
        <begin position="577"/>
        <end position="587"/>
    </location>
</feature>
<keyword evidence="2" id="KW-1133">Transmembrane helix</keyword>
<feature type="region of interest" description="Disordered" evidence="1">
    <location>
        <begin position="494"/>
        <end position="587"/>
    </location>
</feature>
<sequence length="933" mass="100910">MTCVERKPPTLALILALVAASALAIPDLAFPINSQVPPVAYVSQPYNFEFAAATFVSSDPQISYSIADGPGWLQVDSLNRLLTGTPLQEDVGANTFQLTALDATGTASTTVTLIVLESTKLRLNAPVLPQMRQAGPCSSPDSLLLHPLQPFELAFSEKTFSGIDHSTKYEAVSDDRSPLPSWIHFDPSGLLFKGTSLPLVSPTLVPQTYGFLFIASNVPGFEEVAVHFHIVVGYNVLAFSDVSQDVNISSGVPFKTPPLRSSLMINGETIADGQISSVTTDGPSWLRINKSQISLSGTPPAAIALNVTIRVLDIYDDVANTTISLHAEPLLATSLGKIATIDITPGEDFSYTVNDTAFTGYGRIHADLSNAPIWLRFDEKSRTLSGRPPLNLPRETITTPINFENATANVTGFVDIQRATITTITSTETLQTTAMPHASKTSIPYNTSVANKHNTKRPVTAIILAIVFAAFGVLLVICLILLLMRRRQRRKKAAYDQAHMPGDSPESSMHTPNPILPTPLSPLTGPPVTSSREPPVRPPRVDLTWTNDSSQMGMLSGIAQAQQTKYSRASQAGGLSNEERDLSKRGLAEGSSVVDGFTMGAARSLRQASRKSVVKDFAANRKLENRDSFTTKRQPDRQSVVGLPNRRSGAGHGAGILVRSHADSDHRLSRDTWASNPPGESRRTTAVLDSFPNPPDDKSRPVSVELLARSKSPSQLVVSKDNNPVLSFEARRQQWHTERARARLEGTARFSNAGASHMLGLPQERTGRAITDRHSKPFTLLRRNEDVGKPTSREPSWSKWSGLGPAAHDSLRAASPLDSLIANLPSPRADTSIASSGQFESATSSESHWADEDLVVEKTGEGLSSWQTNRHLPAPARAPFEEISNSRRSTTSDKVITHPEQGGVSDSRRKHISVADGGLVRAQGSHHGSFRFI</sequence>
<name>A0A0D2BH33_9EURO</name>